<evidence type="ECO:0000256" key="2">
    <source>
        <dbReference type="SAM" id="Phobius"/>
    </source>
</evidence>
<dbReference type="AlphaFoldDB" id="A0A2I1DF79"/>
<feature type="region of interest" description="Disordered" evidence="1">
    <location>
        <begin position="194"/>
        <end position="219"/>
    </location>
</feature>
<gene>
    <name evidence="3" type="ORF">P168DRAFT_286645</name>
</gene>
<dbReference type="Pfam" id="PF11696">
    <property type="entry name" value="DUF3292"/>
    <property type="match status" value="1"/>
</dbReference>
<feature type="compositionally biased region" description="Basic and acidic residues" evidence="1">
    <location>
        <begin position="238"/>
        <end position="254"/>
    </location>
</feature>
<organism evidence="3 4">
    <name type="scientific">Aspergillus campestris (strain IBT 28561)</name>
    <dbReference type="NCBI Taxonomy" id="1392248"/>
    <lineage>
        <taxon>Eukaryota</taxon>
        <taxon>Fungi</taxon>
        <taxon>Dikarya</taxon>
        <taxon>Ascomycota</taxon>
        <taxon>Pezizomycotina</taxon>
        <taxon>Eurotiomycetes</taxon>
        <taxon>Eurotiomycetidae</taxon>
        <taxon>Eurotiales</taxon>
        <taxon>Aspergillaceae</taxon>
        <taxon>Aspergillus</taxon>
        <taxon>Aspergillus subgen. Circumdati</taxon>
    </lineage>
</organism>
<keyword evidence="2" id="KW-0472">Membrane</keyword>
<feature type="region of interest" description="Disordered" evidence="1">
    <location>
        <begin position="234"/>
        <end position="285"/>
    </location>
</feature>
<dbReference type="RefSeq" id="XP_024697129.1">
    <property type="nucleotide sequence ID" value="XM_024836390.1"/>
</dbReference>
<evidence type="ECO:0000313" key="3">
    <source>
        <dbReference type="EMBL" id="PKY08535.1"/>
    </source>
</evidence>
<dbReference type="OrthoDB" id="1708389at2759"/>
<sequence length="657" mass="71282">MAAVVSQPTGPTDSHILSQVEQDEKGLAQKPHVGPIDNTSDIGWGASPLEFEKRIVSGLSNEDLWMLIRRFNKQIYCVKSVPESLAQSLDLNRAADEDFSPDKLRATIERFYTVVVVELAGFVKHVARLRSWREPRRTSVFCIVYFVAWFLDLLAPTLISVLLALVIYPPSRSILFPHAPIPLVDKDTGGVQKPTAGVLGSHSSITGAPENFKGEAAEKEASNLMSSMASMAAGSVTGKHDQGTPDDAPMEKSAPDAMDVVSDAADAQASVHGEVPEKSHDKTRQPMKEVVLATAIQLMRGVNDTVDTYERFANALSPTPPFSSFTPYFRFSCVLAVSFAVSLVTSSHLFVKITTLVTGFSFFGDPIIQRGMEYLDDKYPLWRKSLSLENSLLKGIPTNAQLTLTLLRSGEANGSPIPPPPGDNHKDAPPPSEPTPINTNNLQLGASNEEIHDAASPAPPGSTPHEEPATDAPKPKHNFMSGLVNFFRGTTSTGLQSKLAVDRARAAAGSRHAKSRVGVLRRKGQTVVPRGPVHFDARYHGKRGAVMLDAMQDPPVVYFTTDPASMAEDQSVRDKKGNKSVLFAFPVTDIVELRKMGGLGWKGKLAAGWAVGGKEVVDGLVIVGKGPQERYQLTAMKTRNDLFNRLVAIDGQVWESY</sequence>
<dbReference type="PANTHER" id="PTHR38694:SF1">
    <property type="entry name" value="PEROXIN DOMAIN-CONTAINING PROTEIN"/>
    <property type="match status" value="1"/>
</dbReference>
<feature type="transmembrane region" description="Helical" evidence="2">
    <location>
        <begin position="140"/>
        <end position="168"/>
    </location>
</feature>
<keyword evidence="2" id="KW-1133">Transmembrane helix</keyword>
<dbReference type="PANTHER" id="PTHR38694">
    <property type="entry name" value="CONSERVED EXPRESSED PROTEIN"/>
    <property type="match status" value="1"/>
</dbReference>
<feature type="compositionally biased region" description="Basic and acidic residues" evidence="1">
    <location>
        <begin position="274"/>
        <end position="285"/>
    </location>
</feature>
<dbReference type="EMBL" id="MSFM01000001">
    <property type="protein sequence ID" value="PKY08535.1"/>
    <property type="molecule type" value="Genomic_DNA"/>
</dbReference>
<accession>A0A2I1DF79</accession>
<comment type="caution">
    <text evidence="3">The sequence shown here is derived from an EMBL/GenBank/DDBJ whole genome shotgun (WGS) entry which is preliminary data.</text>
</comment>
<protein>
    <submittedName>
        <fullName evidence="3">Uncharacterized protein</fullName>
    </submittedName>
</protein>
<evidence type="ECO:0000256" key="1">
    <source>
        <dbReference type="SAM" id="MobiDB-lite"/>
    </source>
</evidence>
<dbReference type="InterPro" id="IPR021709">
    <property type="entry name" value="DUF3292"/>
</dbReference>
<keyword evidence="2" id="KW-0812">Transmembrane</keyword>
<dbReference type="GeneID" id="36543914"/>
<evidence type="ECO:0000313" key="4">
    <source>
        <dbReference type="Proteomes" id="UP000234254"/>
    </source>
</evidence>
<dbReference type="Proteomes" id="UP000234254">
    <property type="component" value="Unassembled WGS sequence"/>
</dbReference>
<feature type="region of interest" description="Disordered" evidence="1">
    <location>
        <begin position="410"/>
        <end position="477"/>
    </location>
</feature>
<name>A0A2I1DF79_ASPC2</name>
<proteinExistence type="predicted"/>
<keyword evidence="4" id="KW-1185">Reference proteome</keyword>
<feature type="compositionally biased region" description="Low complexity" evidence="1">
    <location>
        <begin position="255"/>
        <end position="271"/>
    </location>
</feature>
<reference evidence="3" key="1">
    <citation type="submission" date="2016-12" db="EMBL/GenBank/DDBJ databases">
        <title>The genomes of Aspergillus section Nigri reveals drivers in fungal speciation.</title>
        <authorList>
            <consortium name="DOE Joint Genome Institute"/>
            <person name="Vesth T.C."/>
            <person name="Nybo J."/>
            <person name="Theobald S."/>
            <person name="Brandl J."/>
            <person name="Frisvad J.C."/>
            <person name="Nielsen K.F."/>
            <person name="Lyhne E.K."/>
            <person name="Kogle M.E."/>
            <person name="Kuo A."/>
            <person name="Riley R."/>
            <person name="Clum A."/>
            <person name="Nolan M."/>
            <person name="Lipzen A."/>
            <person name="Salamov A."/>
            <person name="Henrissat B."/>
            <person name="Wiebenga A."/>
            <person name="De vries R.P."/>
            <person name="Grigoriev I.V."/>
            <person name="Mortensen U.H."/>
            <person name="Andersen M.R."/>
            <person name="Baker S.E."/>
        </authorList>
    </citation>
    <scope>NUCLEOTIDE SEQUENCE</scope>
    <source>
        <strain evidence="3">IBT 28561</strain>
    </source>
</reference>
<feature type="compositionally biased region" description="Polar residues" evidence="1">
    <location>
        <begin position="435"/>
        <end position="446"/>
    </location>
</feature>
<dbReference type="VEuPathDB" id="FungiDB:P168DRAFT_286645"/>